<dbReference type="InterPro" id="IPR051203">
    <property type="entry name" value="Polysaccharide_Synthase-Rel"/>
</dbReference>
<sequence length="329" mass="37044">MNWQNQTILLTGGTGSFGQAFTNSILKKKPQSLRIFDSDEYAQFETSRKHKKKNLSYLLGRVEDKDRLYRAMQDVNVVVHAAALKQVPILEYNPFEAVKTNILGSQNVIDCAIDLGVNKVLLISSDKAVSPTNLYGATKMVAEKIFVQANSYTGGKNTFLSVVRYGNVMASRGSVVPTFIEQAKNNLLTVTDERMTRFWITLEEGVKFVIRSIEEMKGGEIFIPKLPSVKIMDLARAIAPKAQIKIVGIRNGEKLHESLISKDEARFTKDLGKHFIIEPEFVSWGNREYINPHKGNPVDDDFLYASDSNGDWLTIPQIKQLLKNFIKIV</sequence>
<dbReference type="PANTHER" id="PTHR43318">
    <property type="entry name" value="UDP-N-ACETYLGLUCOSAMINE 4,6-DEHYDRATASE"/>
    <property type="match status" value="1"/>
</dbReference>
<feature type="domain" description="Polysaccharide biosynthesis protein CapD-like" evidence="2">
    <location>
        <begin position="8"/>
        <end position="278"/>
    </location>
</feature>
<evidence type="ECO:0000313" key="4">
    <source>
        <dbReference type="Proteomes" id="UP000177300"/>
    </source>
</evidence>
<dbReference type="InterPro" id="IPR020025">
    <property type="entry name" value="PseB"/>
</dbReference>
<dbReference type="PANTHER" id="PTHR43318:SF2">
    <property type="entry name" value="UDP-N-ACETYLGLUCOSAMINE 4,6-DEHYDRATASE (INVERTING)"/>
    <property type="match status" value="1"/>
</dbReference>
<dbReference type="NCBIfam" id="TIGR03589">
    <property type="entry name" value="PseB"/>
    <property type="match status" value="1"/>
</dbReference>
<dbReference type="InterPro" id="IPR036291">
    <property type="entry name" value="NAD(P)-bd_dom_sf"/>
</dbReference>
<comment type="caution">
    <text evidence="3">The sequence shown here is derived from an EMBL/GenBank/DDBJ whole genome shotgun (WGS) entry which is preliminary data.</text>
</comment>
<dbReference type="SUPFAM" id="SSF51735">
    <property type="entry name" value="NAD(P)-binding Rossmann-fold domains"/>
    <property type="match status" value="1"/>
</dbReference>
<dbReference type="AlphaFoldDB" id="A0A1F5IAK5"/>
<evidence type="ECO:0000313" key="3">
    <source>
        <dbReference type="EMBL" id="OGE13437.1"/>
    </source>
</evidence>
<reference evidence="3 4" key="1">
    <citation type="journal article" date="2016" name="Nat. Commun.">
        <title>Thousands of microbial genomes shed light on interconnected biogeochemical processes in an aquifer system.</title>
        <authorList>
            <person name="Anantharaman K."/>
            <person name="Brown C.T."/>
            <person name="Hug L.A."/>
            <person name="Sharon I."/>
            <person name="Castelle C.J."/>
            <person name="Probst A.J."/>
            <person name="Thomas B.C."/>
            <person name="Singh A."/>
            <person name="Wilkins M.J."/>
            <person name="Karaoz U."/>
            <person name="Brodie E.L."/>
            <person name="Williams K.H."/>
            <person name="Hubbard S.S."/>
            <person name="Banfield J.F."/>
        </authorList>
    </citation>
    <scope>NUCLEOTIDE SEQUENCE [LARGE SCALE GENOMIC DNA]</scope>
</reference>
<protein>
    <submittedName>
        <fullName evidence="3">UDP-N-acetylglucosamine 4,6-dehydratase (Inverting)</fullName>
    </submittedName>
</protein>
<dbReference type="InterPro" id="IPR003869">
    <property type="entry name" value="Polysac_CapD-like"/>
</dbReference>
<gene>
    <name evidence="3" type="ORF">A3G14_05315</name>
</gene>
<dbReference type="Gene3D" id="3.40.50.720">
    <property type="entry name" value="NAD(P)-binding Rossmann-like Domain"/>
    <property type="match status" value="1"/>
</dbReference>
<evidence type="ECO:0000259" key="2">
    <source>
        <dbReference type="Pfam" id="PF02719"/>
    </source>
</evidence>
<dbReference type="Proteomes" id="UP000177300">
    <property type="component" value="Unassembled WGS sequence"/>
</dbReference>
<proteinExistence type="inferred from homology"/>
<accession>A0A1F5IAK5</accession>
<comment type="similarity">
    <text evidence="1">Belongs to the polysaccharide synthase family.</text>
</comment>
<evidence type="ECO:0000256" key="1">
    <source>
        <dbReference type="ARBA" id="ARBA00007430"/>
    </source>
</evidence>
<organism evidence="3 4">
    <name type="scientific">Candidatus Curtissbacteria bacterium RIFCSPLOWO2_12_FULL_38_9</name>
    <dbReference type="NCBI Taxonomy" id="1797735"/>
    <lineage>
        <taxon>Bacteria</taxon>
        <taxon>Candidatus Curtissiibacteriota</taxon>
    </lineage>
</organism>
<dbReference type="CDD" id="cd05237">
    <property type="entry name" value="UDP_invert_4-6DH_SDR_e"/>
    <property type="match status" value="1"/>
</dbReference>
<name>A0A1F5IAK5_9BACT</name>
<dbReference type="EMBL" id="MFBY01000032">
    <property type="protein sequence ID" value="OGE13437.1"/>
    <property type="molecule type" value="Genomic_DNA"/>
</dbReference>
<dbReference type="Pfam" id="PF02719">
    <property type="entry name" value="Polysacc_synt_2"/>
    <property type="match status" value="1"/>
</dbReference>